<organism evidence="6 7">
    <name type="scientific">Protaetiibacter intestinalis</name>
    <dbReference type="NCBI Taxonomy" id="2419774"/>
    <lineage>
        <taxon>Bacteria</taxon>
        <taxon>Bacillati</taxon>
        <taxon>Actinomycetota</taxon>
        <taxon>Actinomycetes</taxon>
        <taxon>Micrococcales</taxon>
        <taxon>Microbacteriaceae</taxon>
        <taxon>Protaetiibacter</taxon>
    </lineage>
</organism>
<keyword evidence="3" id="KW-0804">Transcription</keyword>
<accession>A0A387B6T7</accession>
<dbReference type="Gene3D" id="1.10.357.10">
    <property type="entry name" value="Tetracycline Repressor, domain 2"/>
    <property type="match status" value="1"/>
</dbReference>
<dbReference type="InterPro" id="IPR009057">
    <property type="entry name" value="Homeodomain-like_sf"/>
</dbReference>
<dbReference type="SUPFAM" id="SSF46689">
    <property type="entry name" value="Homeodomain-like"/>
    <property type="match status" value="1"/>
</dbReference>
<dbReference type="OrthoDB" id="4726108at2"/>
<evidence type="ECO:0000259" key="5">
    <source>
        <dbReference type="PROSITE" id="PS50977"/>
    </source>
</evidence>
<dbReference type="InterPro" id="IPR036271">
    <property type="entry name" value="Tet_transcr_reg_TetR-rel_C_sf"/>
</dbReference>
<feature type="DNA-binding region" description="H-T-H motif" evidence="4">
    <location>
        <begin position="29"/>
        <end position="48"/>
    </location>
</feature>
<protein>
    <submittedName>
        <fullName evidence="6">TetR/AcrR family transcriptional regulator</fullName>
    </submittedName>
</protein>
<dbReference type="AlphaFoldDB" id="A0A387B6T7"/>
<keyword evidence="1" id="KW-0805">Transcription regulation</keyword>
<dbReference type="InterPro" id="IPR041678">
    <property type="entry name" value="TetR_C_16"/>
</dbReference>
<evidence type="ECO:0000256" key="1">
    <source>
        <dbReference type="ARBA" id="ARBA00023015"/>
    </source>
</evidence>
<evidence type="ECO:0000256" key="4">
    <source>
        <dbReference type="PROSITE-ProRule" id="PRU00335"/>
    </source>
</evidence>
<keyword evidence="2 4" id="KW-0238">DNA-binding</keyword>
<gene>
    <name evidence="6" type="ORF">D7I47_07185</name>
</gene>
<dbReference type="PROSITE" id="PS50977">
    <property type="entry name" value="HTH_TETR_2"/>
    <property type="match status" value="1"/>
</dbReference>
<dbReference type="PANTHER" id="PTHR30055">
    <property type="entry name" value="HTH-TYPE TRANSCRIPTIONAL REGULATOR RUTR"/>
    <property type="match status" value="1"/>
</dbReference>
<evidence type="ECO:0000313" key="6">
    <source>
        <dbReference type="EMBL" id="AYF98057.1"/>
    </source>
</evidence>
<dbReference type="EMBL" id="CP032630">
    <property type="protein sequence ID" value="AYF98057.1"/>
    <property type="molecule type" value="Genomic_DNA"/>
</dbReference>
<dbReference type="RefSeq" id="WP_120762405.1">
    <property type="nucleotide sequence ID" value="NZ_CP032630.1"/>
</dbReference>
<sequence length="180" mass="19456">MTTPRVPAKESIRAAAAKLFPVKGYTGTSVRDIAAEAGVDPALVIRHYGSKEGLFLEIMRVDESAPPLLDGPLETLGERFIDYVLTPDDEVRGVFLALLRASESEGVAPRLRLMHETAFVAPLLSRLEGPDAELRARLAAALVGGLLYSLWVVGDEQLLAADHADLVRRYGALLQSLITP</sequence>
<dbReference type="InterPro" id="IPR050109">
    <property type="entry name" value="HTH-type_TetR-like_transc_reg"/>
</dbReference>
<evidence type="ECO:0000313" key="7">
    <source>
        <dbReference type="Proteomes" id="UP000278886"/>
    </source>
</evidence>
<dbReference type="Pfam" id="PF17920">
    <property type="entry name" value="TetR_C_16"/>
    <property type="match status" value="1"/>
</dbReference>
<evidence type="ECO:0000256" key="2">
    <source>
        <dbReference type="ARBA" id="ARBA00023125"/>
    </source>
</evidence>
<dbReference type="Proteomes" id="UP000278886">
    <property type="component" value="Chromosome"/>
</dbReference>
<dbReference type="KEGG" id="lyd:D7I47_07185"/>
<dbReference type="SUPFAM" id="SSF48498">
    <property type="entry name" value="Tetracyclin repressor-like, C-terminal domain"/>
    <property type="match status" value="1"/>
</dbReference>
<keyword evidence="7" id="KW-1185">Reference proteome</keyword>
<name>A0A387B6T7_9MICO</name>
<proteinExistence type="predicted"/>
<dbReference type="PRINTS" id="PR00455">
    <property type="entry name" value="HTHTETR"/>
</dbReference>
<dbReference type="InterPro" id="IPR001647">
    <property type="entry name" value="HTH_TetR"/>
</dbReference>
<feature type="domain" description="HTH tetR-type" evidence="5">
    <location>
        <begin position="6"/>
        <end position="66"/>
    </location>
</feature>
<dbReference type="GO" id="GO:0000976">
    <property type="term" value="F:transcription cis-regulatory region binding"/>
    <property type="evidence" value="ECO:0007669"/>
    <property type="project" value="TreeGrafter"/>
</dbReference>
<reference evidence="7" key="1">
    <citation type="submission" date="2018-09" db="EMBL/GenBank/DDBJ databases">
        <title>Genome sequencing of strain 2DFWR-13.</title>
        <authorList>
            <person name="Heo J."/>
            <person name="Kim S.-J."/>
            <person name="Kwon S.-W."/>
        </authorList>
    </citation>
    <scope>NUCLEOTIDE SEQUENCE [LARGE SCALE GENOMIC DNA]</scope>
    <source>
        <strain evidence="7">2DFWR-13</strain>
    </source>
</reference>
<evidence type="ECO:0000256" key="3">
    <source>
        <dbReference type="ARBA" id="ARBA00023163"/>
    </source>
</evidence>
<dbReference type="Pfam" id="PF00440">
    <property type="entry name" value="TetR_N"/>
    <property type="match status" value="1"/>
</dbReference>
<dbReference type="GO" id="GO:0003700">
    <property type="term" value="F:DNA-binding transcription factor activity"/>
    <property type="evidence" value="ECO:0007669"/>
    <property type="project" value="TreeGrafter"/>
</dbReference>
<dbReference type="PANTHER" id="PTHR30055:SF234">
    <property type="entry name" value="HTH-TYPE TRANSCRIPTIONAL REGULATOR BETI"/>
    <property type="match status" value="1"/>
</dbReference>